<evidence type="ECO:0000313" key="10">
    <source>
        <dbReference type="EMBL" id="RED58653.1"/>
    </source>
</evidence>
<evidence type="ECO:0000256" key="5">
    <source>
        <dbReference type="ARBA" id="ARBA00022801"/>
    </source>
</evidence>
<evidence type="ECO:0000256" key="4">
    <source>
        <dbReference type="ARBA" id="ARBA00022605"/>
    </source>
</evidence>
<evidence type="ECO:0000256" key="6">
    <source>
        <dbReference type="ARBA" id="ARBA00023102"/>
    </source>
</evidence>
<evidence type="ECO:0000256" key="3">
    <source>
        <dbReference type="ARBA" id="ARBA00013085"/>
    </source>
</evidence>
<dbReference type="PANTHER" id="PTHR21039">
    <property type="entry name" value="HISTIDINOL PHOSPHATASE-RELATED"/>
    <property type="match status" value="1"/>
</dbReference>
<evidence type="ECO:0000256" key="8">
    <source>
        <dbReference type="RuleBase" id="RU366003"/>
    </source>
</evidence>
<dbReference type="SUPFAM" id="SSF89550">
    <property type="entry name" value="PHP domain-like"/>
    <property type="match status" value="1"/>
</dbReference>
<dbReference type="GO" id="GO:0005737">
    <property type="term" value="C:cytoplasm"/>
    <property type="evidence" value="ECO:0007669"/>
    <property type="project" value="TreeGrafter"/>
</dbReference>
<comment type="similarity">
    <text evidence="2 8">Belongs to the PHP hydrolase family. HisK subfamily.</text>
</comment>
<comment type="catalytic activity">
    <reaction evidence="7 8">
        <text>L-histidinol phosphate + H2O = L-histidinol + phosphate</text>
        <dbReference type="Rhea" id="RHEA:14465"/>
        <dbReference type="ChEBI" id="CHEBI:15377"/>
        <dbReference type="ChEBI" id="CHEBI:43474"/>
        <dbReference type="ChEBI" id="CHEBI:57699"/>
        <dbReference type="ChEBI" id="CHEBI:57980"/>
        <dbReference type="EC" id="3.1.3.15"/>
    </reaction>
</comment>
<dbReference type="InterPro" id="IPR016195">
    <property type="entry name" value="Pol/histidinol_Pase-like"/>
</dbReference>
<dbReference type="Pfam" id="PF02811">
    <property type="entry name" value="PHP"/>
    <property type="match status" value="1"/>
</dbReference>
<dbReference type="Gene3D" id="3.20.20.140">
    <property type="entry name" value="Metal-dependent hydrolases"/>
    <property type="match status" value="1"/>
</dbReference>
<keyword evidence="11" id="KW-1185">Reference proteome</keyword>
<comment type="caution">
    <text evidence="10">The sequence shown here is derived from an EMBL/GenBank/DDBJ whole genome shotgun (WGS) entry which is preliminary data.</text>
</comment>
<evidence type="ECO:0000256" key="7">
    <source>
        <dbReference type="ARBA" id="ARBA00049158"/>
    </source>
</evidence>
<keyword evidence="4 8" id="KW-0028">Amino-acid biosynthesis</keyword>
<dbReference type="AlphaFoldDB" id="A0A3D9IA45"/>
<evidence type="ECO:0000256" key="2">
    <source>
        <dbReference type="ARBA" id="ARBA00009152"/>
    </source>
</evidence>
<dbReference type="InterPro" id="IPR010140">
    <property type="entry name" value="Histidinol_P_phosphatase_HisJ"/>
</dbReference>
<dbReference type="PANTHER" id="PTHR21039:SF0">
    <property type="entry name" value="HISTIDINOL-PHOSPHATASE"/>
    <property type="match status" value="1"/>
</dbReference>
<organism evidence="10 11">
    <name type="scientific">Cohnella lupini</name>
    <dbReference type="NCBI Taxonomy" id="1294267"/>
    <lineage>
        <taxon>Bacteria</taxon>
        <taxon>Bacillati</taxon>
        <taxon>Bacillota</taxon>
        <taxon>Bacilli</taxon>
        <taxon>Bacillales</taxon>
        <taxon>Paenibacillaceae</taxon>
        <taxon>Cohnella</taxon>
    </lineage>
</organism>
<comment type="pathway">
    <text evidence="1 8">Amino-acid biosynthesis; L-histidine biosynthesis; L-histidine from 5-phospho-alpha-D-ribose 1-diphosphate: step 8/9.</text>
</comment>
<sequence>MKVDLHFHLEEGPYSINWLNRTMQALVATTEDSDNAMRNSLKWAEQLSWQLDNRLWNGCFSEDWLDRYLTTGRSRGISQFGVVDHLYRFRECRSYYEKHMLLDNSPIGRLQEAWLNHVCVYSLDEFVDFVTEAKKTRPDLLLGIEADFFEGGEEELSNILAGHDWDYVIGSVHFMDGWGFDNPETQSRFAELDHMAAYGQYFDLLRQACKSRLFDILAHPDNLKVFGFRPADEQALVPYYRSLAEELTLCGIATEINTGLAYRYPVAEACPSPLFLSVLAEHGVSITLSSDSHFPDDIGRLLDEAREAAIQVGYKELIVFNGRKSFNVPI</sequence>
<dbReference type="GO" id="GO:0004401">
    <property type="term" value="F:histidinol-phosphatase activity"/>
    <property type="evidence" value="ECO:0007669"/>
    <property type="project" value="UniProtKB-UniRule"/>
</dbReference>
<keyword evidence="5 8" id="KW-0378">Hydrolase</keyword>
<keyword evidence="6 8" id="KW-0368">Histidine biosynthesis</keyword>
<dbReference type="InterPro" id="IPR004013">
    <property type="entry name" value="PHP_dom"/>
</dbReference>
<feature type="domain" description="PHP" evidence="9">
    <location>
        <begin position="65"/>
        <end position="257"/>
    </location>
</feature>
<dbReference type="OrthoDB" id="9775255at2"/>
<proteinExistence type="inferred from homology"/>
<dbReference type="GO" id="GO:0000105">
    <property type="term" value="P:L-histidine biosynthetic process"/>
    <property type="evidence" value="ECO:0007669"/>
    <property type="project" value="UniProtKB-UniRule"/>
</dbReference>
<dbReference type="EMBL" id="QRDY01000008">
    <property type="protein sequence ID" value="RED58653.1"/>
    <property type="molecule type" value="Genomic_DNA"/>
</dbReference>
<dbReference type="UniPathway" id="UPA00031">
    <property type="reaction ID" value="UER00013"/>
</dbReference>
<dbReference type="CDD" id="cd12110">
    <property type="entry name" value="PHP_HisPPase_Hisj_like"/>
    <property type="match status" value="1"/>
</dbReference>
<dbReference type="EC" id="3.1.3.15" evidence="3 8"/>
<evidence type="ECO:0000313" key="11">
    <source>
        <dbReference type="Proteomes" id="UP000256869"/>
    </source>
</evidence>
<name>A0A3D9IA45_9BACL</name>
<protein>
    <recommendedName>
        <fullName evidence="3 8">Histidinol-phosphatase</fullName>
        <shortName evidence="8">HolPase</shortName>
        <ecNumber evidence="3 8">3.1.3.15</ecNumber>
    </recommendedName>
</protein>
<dbReference type="Proteomes" id="UP000256869">
    <property type="component" value="Unassembled WGS sequence"/>
</dbReference>
<evidence type="ECO:0000259" key="9">
    <source>
        <dbReference type="Pfam" id="PF02811"/>
    </source>
</evidence>
<accession>A0A3D9IA45</accession>
<reference evidence="10 11" key="1">
    <citation type="submission" date="2018-07" db="EMBL/GenBank/DDBJ databases">
        <title>Genomic Encyclopedia of Type Strains, Phase III (KMG-III): the genomes of soil and plant-associated and newly described type strains.</title>
        <authorList>
            <person name="Whitman W."/>
        </authorList>
    </citation>
    <scope>NUCLEOTIDE SEQUENCE [LARGE SCALE GENOMIC DNA]</scope>
    <source>
        <strain evidence="10 11">CECT 8236</strain>
    </source>
</reference>
<gene>
    <name evidence="10" type="ORF">DFP95_108180</name>
</gene>
<dbReference type="RefSeq" id="WP_115993626.1">
    <property type="nucleotide sequence ID" value="NZ_QRDY01000008.1"/>
</dbReference>
<evidence type="ECO:0000256" key="1">
    <source>
        <dbReference type="ARBA" id="ARBA00004970"/>
    </source>
</evidence>